<sequence>MTLMADTPHQAPSTSPDADMQLHVDEACLSLGGRTVLDAVSLRLAPGEVVALLGPSGCGKTSLLRSIAGLQRLDGGRIHIAGRDVSDWPAQAREIGMMFQHYALFPNLSVQENIGFGLRARGAQPQAVAARTQALLAMVDLQALASRLPAALSGGQRQRVALARALAPQPRLLLMDEPFSALDEHFRLPLRRQFRQLQRALGQSCLIVTHDREEAFELADRVAVMLGGRIVQCASPRTLWREPATVAVADFLGVFNRLDARGLEGAWRRESGQWLAPIEAMQWLPAGIPWPEDALRLQARLQAVYWGQQRVAMELLLEGCERWGDAGVASASTATAASAAASQHPRPLTVWCDHHASLPEPGQVLRLAVPASALCWLPD</sequence>
<dbReference type="SUPFAM" id="SSF52540">
    <property type="entry name" value="P-loop containing nucleoside triphosphate hydrolases"/>
    <property type="match status" value="1"/>
</dbReference>
<evidence type="ECO:0000256" key="3">
    <source>
        <dbReference type="ARBA" id="ARBA00022496"/>
    </source>
</evidence>
<dbReference type="GO" id="GO:0005524">
    <property type="term" value="F:ATP binding"/>
    <property type="evidence" value="ECO:0007669"/>
    <property type="project" value="UniProtKB-KW"/>
</dbReference>
<dbReference type="GO" id="GO:0015697">
    <property type="term" value="P:quaternary ammonium group transport"/>
    <property type="evidence" value="ECO:0007669"/>
    <property type="project" value="UniProtKB-ARBA"/>
</dbReference>
<evidence type="ECO:0000256" key="6">
    <source>
        <dbReference type="ARBA" id="ARBA00023004"/>
    </source>
</evidence>
<evidence type="ECO:0000256" key="2">
    <source>
        <dbReference type="ARBA" id="ARBA00022475"/>
    </source>
</evidence>
<keyword evidence="1" id="KW-0813">Transport</keyword>
<keyword evidence="8" id="KW-0472">Membrane</keyword>
<dbReference type="FunFam" id="3.40.50.300:FF:000425">
    <property type="entry name" value="Probable ABC transporter, ATP-binding subunit"/>
    <property type="match status" value="1"/>
</dbReference>
<evidence type="ECO:0000256" key="5">
    <source>
        <dbReference type="ARBA" id="ARBA00022840"/>
    </source>
</evidence>
<protein>
    <submittedName>
        <fullName evidence="9">Spermidine/putrescine ABC transporter, ATP-binding protein</fullName>
    </submittedName>
</protein>
<dbReference type="InterPro" id="IPR003439">
    <property type="entry name" value="ABC_transporter-like_ATP-bd"/>
</dbReference>
<keyword evidence="10" id="KW-1185">Reference proteome</keyword>
<dbReference type="GO" id="GO:0015408">
    <property type="term" value="F:ABC-type ferric iron transporter activity"/>
    <property type="evidence" value="ECO:0007669"/>
    <property type="project" value="InterPro"/>
</dbReference>
<evidence type="ECO:0000313" key="10">
    <source>
        <dbReference type="Proteomes" id="UP000060699"/>
    </source>
</evidence>
<dbReference type="PANTHER" id="PTHR42781:SF4">
    <property type="entry name" value="SPERMIDINE_PUTRESCINE IMPORT ATP-BINDING PROTEIN POTA"/>
    <property type="match status" value="1"/>
</dbReference>
<dbReference type="SMART" id="SM00382">
    <property type="entry name" value="AAA"/>
    <property type="match status" value="1"/>
</dbReference>
<keyword evidence="5 9" id="KW-0067">ATP-binding</keyword>
<dbReference type="STRING" id="76731.RD2015_622"/>
<dbReference type="OrthoDB" id="5298774at2"/>
<evidence type="ECO:0000256" key="4">
    <source>
        <dbReference type="ARBA" id="ARBA00022741"/>
    </source>
</evidence>
<dbReference type="InterPro" id="IPR027417">
    <property type="entry name" value="P-loop_NTPase"/>
</dbReference>
<dbReference type="KEGG" id="rdp:RD2015_622"/>
<dbReference type="InterPro" id="IPR050093">
    <property type="entry name" value="ABC_SmlMolc_Importer"/>
</dbReference>
<gene>
    <name evidence="9" type="ORF">RD2015_622</name>
</gene>
<evidence type="ECO:0000256" key="8">
    <source>
        <dbReference type="ARBA" id="ARBA00023136"/>
    </source>
</evidence>
<dbReference type="RefSeq" id="WP_083525277.1">
    <property type="nucleotide sequence ID" value="NZ_CP013729.1"/>
</dbReference>
<dbReference type="Proteomes" id="UP000060699">
    <property type="component" value="Chromosome"/>
</dbReference>
<dbReference type="Gene3D" id="3.40.50.300">
    <property type="entry name" value="P-loop containing nucleotide triphosphate hydrolases"/>
    <property type="match status" value="1"/>
</dbReference>
<evidence type="ECO:0000256" key="1">
    <source>
        <dbReference type="ARBA" id="ARBA00022448"/>
    </source>
</evidence>
<dbReference type="EMBL" id="CP013729">
    <property type="protein sequence ID" value="ALV05119.1"/>
    <property type="molecule type" value="Genomic_DNA"/>
</dbReference>
<proteinExistence type="predicted"/>
<dbReference type="PROSITE" id="PS00211">
    <property type="entry name" value="ABC_TRANSPORTER_1"/>
    <property type="match status" value="1"/>
</dbReference>
<dbReference type="Pfam" id="PF00005">
    <property type="entry name" value="ABC_tran"/>
    <property type="match status" value="1"/>
</dbReference>
<dbReference type="AlphaFoldDB" id="A0A0U3LAP5"/>
<keyword evidence="3" id="KW-0410">Iron transport</keyword>
<dbReference type="InterPro" id="IPR015853">
    <property type="entry name" value="ABC_transpr_FbpC"/>
</dbReference>
<dbReference type="InterPro" id="IPR003593">
    <property type="entry name" value="AAA+_ATPase"/>
</dbReference>
<keyword evidence="4" id="KW-0547">Nucleotide-binding</keyword>
<accession>A0A0U3LAP5</accession>
<evidence type="ECO:0000256" key="7">
    <source>
        <dbReference type="ARBA" id="ARBA00023065"/>
    </source>
</evidence>
<dbReference type="GO" id="GO:0016020">
    <property type="term" value="C:membrane"/>
    <property type="evidence" value="ECO:0007669"/>
    <property type="project" value="InterPro"/>
</dbReference>
<keyword evidence="6" id="KW-0408">Iron</keyword>
<reference evidence="9 10" key="1">
    <citation type="submission" date="2015-12" db="EMBL/GenBank/DDBJ databases">
        <title>Complete genome of Roseateles depolymerans KCTC 42856.</title>
        <authorList>
            <person name="Kim K.M."/>
        </authorList>
    </citation>
    <scope>NUCLEOTIDE SEQUENCE [LARGE SCALE GENOMIC DNA]</scope>
    <source>
        <strain evidence="9 10">KCTC 42856</strain>
    </source>
</reference>
<dbReference type="PANTHER" id="PTHR42781">
    <property type="entry name" value="SPERMIDINE/PUTRESCINE IMPORT ATP-BINDING PROTEIN POTA"/>
    <property type="match status" value="1"/>
</dbReference>
<name>A0A0U3LAP5_9BURK</name>
<dbReference type="GO" id="GO:0016887">
    <property type="term" value="F:ATP hydrolysis activity"/>
    <property type="evidence" value="ECO:0007669"/>
    <property type="project" value="InterPro"/>
</dbReference>
<dbReference type="CDD" id="cd03259">
    <property type="entry name" value="ABC_Carb_Solutes_like"/>
    <property type="match status" value="1"/>
</dbReference>
<keyword evidence="2" id="KW-1003">Cell membrane</keyword>
<evidence type="ECO:0000313" key="9">
    <source>
        <dbReference type="EMBL" id="ALV05119.1"/>
    </source>
</evidence>
<organism evidence="9 10">
    <name type="scientific">Roseateles depolymerans</name>
    <dbReference type="NCBI Taxonomy" id="76731"/>
    <lineage>
        <taxon>Bacteria</taxon>
        <taxon>Pseudomonadati</taxon>
        <taxon>Pseudomonadota</taxon>
        <taxon>Betaproteobacteria</taxon>
        <taxon>Burkholderiales</taxon>
        <taxon>Sphaerotilaceae</taxon>
        <taxon>Roseateles</taxon>
    </lineage>
</organism>
<keyword evidence="7" id="KW-0406">Ion transport</keyword>
<dbReference type="InterPro" id="IPR017871">
    <property type="entry name" value="ABC_transporter-like_CS"/>
</dbReference>
<dbReference type="PROSITE" id="PS50893">
    <property type="entry name" value="ABC_TRANSPORTER_2"/>
    <property type="match status" value="1"/>
</dbReference>